<protein>
    <recommendedName>
        <fullName evidence="7">Adenylate kinase</fullName>
    </recommendedName>
</protein>
<organism evidence="5 6">
    <name type="scientific">Blepharisma stoltei</name>
    <dbReference type="NCBI Taxonomy" id="1481888"/>
    <lineage>
        <taxon>Eukaryota</taxon>
        <taxon>Sar</taxon>
        <taxon>Alveolata</taxon>
        <taxon>Ciliophora</taxon>
        <taxon>Postciliodesmatophora</taxon>
        <taxon>Heterotrichea</taxon>
        <taxon>Heterotrichida</taxon>
        <taxon>Blepharismidae</taxon>
        <taxon>Blepharisma</taxon>
    </lineage>
</organism>
<keyword evidence="1 4" id="KW-0808">Transferase</keyword>
<dbReference type="CDD" id="cd01428">
    <property type="entry name" value="ADK"/>
    <property type="match status" value="1"/>
</dbReference>
<dbReference type="GO" id="GO:0006139">
    <property type="term" value="P:nucleobase-containing compound metabolic process"/>
    <property type="evidence" value="ECO:0007669"/>
    <property type="project" value="InterPro"/>
</dbReference>
<dbReference type="InterPro" id="IPR033690">
    <property type="entry name" value="Adenylat_kinase_CS"/>
</dbReference>
<keyword evidence="2" id="KW-0547">Nucleotide-binding</keyword>
<dbReference type="AlphaFoldDB" id="A0AAU9K4F3"/>
<keyword evidence="3 4" id="KW-0418">Kinase</keyword>
<evidence type="ECO:0000256" key="3">
    <source>
        <dbReference type="ARBA" id="ARBA00022777"/>
    </source>
</evidence>
<dbReference type="Gene3D" id="3.40.50.300">
    <property type="entry name" value="P-loop containing nucleotide triphosphate hydrolases"/>
    <property type="match status" value="1"/>
</dbReference>
<dbReference type="PROSITE" id="PS00113">
    <property type="entry name" value="ADENYLATE_KINASE"/>
    <property type="match status" value="1"/>
</dbReference>
<dbReference type="SUPFAM" id="SSF52540">
    <property type="entry name" value="P-loop containing nucleoside triphosphate hydrolases"/>
    <property type="match status" value="1"/>
</dbReference>
<keyword evidence="6" id="KW-1185">Reference proteome</keyword>
<comment type="similarity">
    <text evidence="4">Belongs to the adenylate kinase family.</text>
</comment>
<dbReference type="Pfam" id="PF00406">
    <property type="entry name" value="ADK"/>
    <property type="match status" value="1"/>
</dbReference>
<evidence type="ECO:0000256" key="2">
    <source>
        <dbReference type="ARBA" id="ARBA00022741"/>
    </source>
</evidence>
<dbReference type="EMBL" id="CAJZBQ010000053">
    <property type="protein sequence ID" value="CAG9331783.1"/>
    <property type="molecule type" value="Genomic_DNA"/>
</dbReference>
<evidence type="ECO:0008006" key="7">
    <source>
        <dbReference type="Google" id="ProtNLM"/>
    </source>
</evidence>
<proteinExistence type="inferred from homology"/>
<gene>
    <name evidence="5" type="ORF">BSTOLATCC_MIC53844</name>
</gene>
<dbReference type="HAMAP" id="MF_00235">
    <property type="entry name" value="Adenylate_kinase_Adk"/>
    <property type="match status" value="1"/>
</dbReference>
<dbReference type="GO" id="GO:0019205">
    <property type="term" value="F:nucleobase-containing compound kinase activity"/>
    <property type="evidence" value="ECO:0007669"/>
    <property type="project" value="InterPro"/>
</dbReference>
<dbReference type="PANTHER" id="PTHR23359">
    <property type="entry name" value="NUCLEOTIDE KINASE"/>
    <property type="match status" value="1"/>
</dbReference>
<evidence type="ECO:0000256" key="4">
    <source>
        <dbReference type="RuleBase" id="RU003330"/>
    </source>
</evidence>
<accession>A0AAU9K4F3</accession>
<dbReference type="InterPro" id="IPR027417">
    <property type="entry name" value="P-loop_NTPase"/>
</dbReference>
<evidence type="ECO:0000313" key="5">
    <source>
        <dbReference type="EMBL" id="CAG9331783.1"/>
    </source>
</evidence>
<comment type="caution">
    <text evidence="5">The sequence shown here is derived from an EMBL/GenBank/DDBJ whole genome shotgun (WGS) entry which is preliminary data.</text>
</comment>
<dbReference type="Proteomes" id="UP001162131">
    <property type="component" value="Unassembled WGS sequence"/>
</dbReference>
<name>A0AAU9K4F3_9CILI</name>
<dbReference type="GO" id="GO:0005524">
    <property type="term" value="F:ATP binding"/>
    <property type="evidence" value="ECO:0007669"/>
    <property type="project" value="InterPro"/>
</dbReference>
<sequence length="187" mass="21795">MHKFAKTIFVLGGPACGKGTACKSAEKTGKYYHISAGELLREQLNPELSAIINQHLLEGKIVPAKITVKLLELKMKTLGWNQRTFLIDGFPRNRDNYETWVSEMKEAEIEKVIYMNCDYKTTMERMISRNEGREDDSFQILEKRYNTFLTQTLPLIEEFRTKRILREIDCSKTKEETYNNFINALNN</sequence>
<evidence type="ECO:0000256" key="1">
    <source>
        <dbReference type="ARBA" id="ARBA00022679"/>
    </source>
</evidence>
<dbReference type="PRINTS" id="PR00094">
    <property type="entry name" value="ADENYLTKNASE"/>
</dbReference>
<evidence type="ECO:0000313" key="6">
    <source>
        <dbReference type="Proteomes" id="UP001162131"/>
    </source>
</evidence>
<reference evidence="5" key="1">
    <citation type="submission" date="2021-09" db="EMBL/GenBank/DDBJ databases">
        <authorList>
            <consortium name="AG Swart"/>
            <person name="Singh M."/>
            <person name="Singh A."/>
            <person name="Seah K."/>
            <person name="Emmerich C."/>
        </authorList>
    </citation>
    <scope>NUCLEOTIDE SEQUENCE</scope>
    <source>
        <strain evidence="5">ATCC30299</strain>
    </source>
</reference>
<dbReference type="InterPro" id="IPR000850">
    <property type="entry name" value="Adenylat/UMP-CMP_kin"/>
</dbReference>